<gene>
    <name evidence="2" type="ORF">GKE73_04940</name>
</gene>
<dbReference type="Proteomes" id="UP000446658">
    <property type="component" value="Unassembled WGS sequence"/>
</dbReference>
<evidence type="ECO:0000313" key="2">
    <source>
        <dbReference type="EMBL" id="MTD32827.1"/>
    </source>
</evidence>
<reference evidence="2 3" key="1">
    <citation type="submission" date="2019-11" db="EMBL/GenBank/DDBJ databases">
        <title>Draft genome sequence of Paludibacterium sp. dN18-1.</title>
        <authorList>
            <person name="Im W.-T."/>
        </authorList>
    </citation>
    <scope>NUCLEOTIDE SEQUENCE [LARGE SCALE GENOMIC DNA]</scope>
    <source>
        <strain evidence="3">dN 18-1</strain>
    </source>
</reference>
<dbReference type="AlphaFoldDB" id="A0A844GD27"/>
<name>A0A844GD27_9NEIS</name>
<feature type="domain" description="Protein-glutamine gamma-glutamyltransferase-like C-terminal" evidence="1">
    <location>
        <begin position="19"/>
        <end position="77"/>
    </location>
</feature>
<keyword evidence="3" id="KW-1185">Reference proteome</keyword>
<evidence type="ECO:0000313" key="3">
    <source>
        <dbReference type="Proteomes" id="UP000446658"/>
    </source>
</evidence>
<evidence type="ECO:0000259" key="1">
    <source>
        <dbReference type="Pfam" id="PF13559"/>
    </source>
</evidence>
<accession>A0A844GD27</accession>
<proteinExistence type="predicted"/>
<dbReference type="Pfam" id="PF13559">
    <property type="entry name" value="DUF4129"/>
    <property type="match status" value="1"/>
</dbReference>
<sequence>MWLWWRRRPVASSPLPLGWMLLRRKLQARQIRVLPSDGPLEVRRKARALPEADYQRVKPLILRYADLRYGPAPTDAAVRHWLAEVKRLRL</sequence>
<protein>
    <recommendedName>
        <fullName evidence="1">Protein-glutamine gamma-glutamyltransferase-like C-terminal domain-containing protein</fullName>
    </recommendedName>
</protein>
<dbReference type="RefSeq" id="WP_230369422.1">
    <property type="nucleotide sequence ID" value="NZ_WLYX01000001.1"/>
</dbReference>
<dbReference type="EMBL" id="WLYX01000001">
    <property type="protein sequence ID" value="MTD32827.1"/>
    <property type="molecule type" value="Genomic_DNA"/>
</dbReference>
<dbReference type="InterPro" id="IPR025403">
    <property type="entry name" value="TgpA-like_C"/>
</dbReference>
<comment type="caution">
    <text evidence="2">The sequence shown here is derived from an EMBL/GenBank/DDBJ whole genome shotgun (WGS) entry which is preliminary data.</text>
</comment>
<organism evidence="2 3">
    <name type="scientific">Paludibacterium denitrificans</name>
    <dbReference type="NCBI Taxonomy" id="2675226"/>
    <lineage>
        <taxon>Bacteria</taxon>
        <taxon>Pseudomonadati</taxon>
        <taxon>Pseudomonadota</taxon>
        <taxon>Betaproteobacteria</taxon>
        <taxon>Neisseriales</taxon>
        <taxon>Chromobacteriaceae</taxon>
        <taxon>Paludibacterium</taxon>
    </lineage>
</organism>